<accession>A0ABV9I4C6</accession>
<dbReference type="InterPro" id="IPR027385">
    <property type="entry name" value="Beta-barrel_OMP"/>
</dbReference>
<dbReference type="InterPro" id="IPR011250">
    <property type="entry name" value="OMP/PagP_B-barrel"/>
</dbReference>
<name>A0ABV9I4C6_9FLAO</name>
<evidence type="ECO:0000256" key="1">
    <source>
        <dbReference type="ARBA" id="ARBA00022729"/>
    </source>
</evidence>
<reference evidence="5" key="1">
    <citation type="journal article" date="2019" name="Int. J. Syst. Evol. Microbiol.">
        <title>The Global Catalogue of Microorganisms (GCM) 10K type strain sequencing project: providing services to taxonomists for standard genome sequencing and annotation.</title>
        <authorList>
            <consortium name="The Broad Institute Genomics Platform"/>
            <consortium name="The Broad Institute Genome Sequencing Center for Infectious Disease"/>
            <person name="Wu L."/>
            <person name="Ma J."/>
        </authorList>
    </citation>
    <scope>NUCLEOTIDE SEQUENCE [LARGE SCALE GENOMIC DNA]</scope>
    <source>
        <strain evidence="5">YJ-61-S</strain>
    </source>
</reference>
<evidence type="ECO:0000313" key="5">
    <source>
        <dbReference type="Proteomes" id="UP001596043"/>
    </source>
</evidence>
<organism evidence="4 5">
    <name type="scientific">Dokdonia ponticola</name>
    <dbReference type="NCBI Taxonomy" id="2041041"/>
    <lineage>
        <taxon>Bacteria</taxon>
        <taxon>Pseudomonadati</taxon>
        <taxon>Bacteroidota</taxon>
        <taxon>Flavobacteriia</taxon>
        <taxon>Flavobacteriales</taxon>
        <taxon>Flavobacteriaceae</taxon>
        <taxon>Dokdonia</taxon>
    </lineage>
</organism>
<protein>
    <recommendedName>
        <fullName evidence="3">Outer membrane protein beta-barrel domain-containing protein</fullName>
    </recommendedName>
</protein>
<sequence length="370" mass="40748">MKKNILLFVFSLFLSITTSIAQNYTTGTITTENGTINGRVLIDYESQTLSLKKDLKVTTYTFDQVNAITLGNTSLTKKTFEGTLYFVSTIVSGKGNLYKINNAQYLVAVENGKHIVINTAQKSNKIPGRLAVLFNDCNTLRATLNNEDRFNEPALRRIVNSYNACEYSAYAPTEKEVKNATTHNTDQASFYAGIGTGLNTVSFFDNTSTESLLSAQIQAGVITSPSFFGSIQGNLFVSLEGSANFSGDKDFGNIESPTNFRINSYRALLGLEYLFNKTGKIKPFAGISIGVTSDSFKGEIDGFSFDITGGNTLFVPRIGARFQLPNQKHIGVTFSYLSEYENNLSFPTIDTVIPLIVNNENFTLGLNYYF</sequence>
<feature type="signal peptide" evidence="2">
    <location>
        <begin position="1"/>
        <end position="21"/>
    </location>
</feature>
<dbReference type="EMBL" id="JBHSFV010000022">
    <property type="protein sequence ID" value="MFC4636535.1"/>
    <property type="molecule type" value="Genomic_DNA"/>
</dbReference>
<keyword evidence="5" id="KW-1185">Reference proteome</keyword>
<evidence type="ECO:0000256" key="2">
    <source>
        <dbReference type="SAM" id="SignalP"/>
    </source>
</evidence>
<comment type="caution">
    <text evidence="4">The sequence shown here is derived from an EMBL/GenBank/DDBJ whole genome shotgun (WGS) entry which is preliminary data.</text>
</comment>
<dbReference type="RefSeq" id="WP_379982818.1">
    <property type="nucleotide sequence ID" value="NZ_JBHSFV010000022.1"/>
</dbReference>
<dbReference type="Pfam" id="PF13505">
    <property type="entry name" value="OMP_b-brl"/>
    <property type="match status" value="1"/>
</dbReference>
<evidence type="ECO:0000259" key="3">
    <source>
        <dbReference type="Pfam" id="PF13505"/>
    </source>
</evidence>
<keyword evidence="1 2" id="KW-0732">Signal</keyword>
<feature type="chain" id="PRO_5046556592" description="Outer membrane protein beta-barrel domain-containing protein" evidence="2">
    <location>
        <begin position="22"/>
        <end position="370"/>
    </location>
</feature>
<dbReference type="SUPFAM" id="SSF56925">
    <property type="entry name" value="OMPA-like"/>
    <property type="match status" value="1"/>
</dbReference>
<gene>
    <name evidence="4" type="ORF">ACFO3O_21705</name>
</gene>
<feature type="domain" description="Outer membrane protein beta-barrel" evidence="3">
    <location>
        <begin position="184"/>
        <end position="370"/>
    </location>
</feature>
<proteinExistence type="predicted"/>
<dbReference type="Proteomes" id="UP001596043">
    <property type="component" value="Unassembled WGS sequence"/>
</dbReference>
<evidence type="ECO:0000313" key="4">
    <source>
        <dbReference type="EMBL" id="MFC4636535.1"/>
    </source>
</evidence>